<evidence type="ECO:0000313" key="1">
    <source>
        <dbReference type="EMBL" id="RSU09605.1"/>
    </source>
</evidence>
<dbReference type="PANTHER" id="PTHR34822:SF1">
    <property type="entry name" value="GRPB FAMILY PROTEIN"/>
    <property type="match status" value="1"/>
</dbReference>
<name>A0A430ANG6_9ENTE</name>
<dbReference type="OrthoDB" id="9799092at2"/>
<evidence type="ECO:0000313" key="2">
    <source>
        <dbReference type="Proteomes" id="UP000288028"/>
    </source>
</evidence>
<dbReference type="AlphaFoldDB" id="A0A430ANG6"/>
<accession>A0A430ANG6</accession>
<dbReference type="PANTHER" id="PTHR34822">
    <property type="entry name" value="GRPB DOMAIN PROTEIN (AFU_ORTHOLOGUE AFUA_1G01530)"/>
    <property type="match status" value="1"/>
</dbReference>
<sequence length="174" mass="20498">MQKIKVVPYKKEWPEFFKEEKEKIKSFMTDNLVEIYHIGSTSVPNLAAKPVIDILLVVENISELDNFNAKFEAIGYEALGEFGMPGRRYFRKGGDDRTHQIHAFQYDSIFDIERHLAFRDYLIHHERVAKKYGELKAELALKYPESIDSYGDGKDAFVKETEKKALIWYWKNRK</sequence>
<dbReference type="SUPFAM" id="SSF81301">
    <property type="entry name" value="Nucleotidyltransferase"/>
    <property type="match status" value="1"/>
</dbReference>
<dbReference type="Pfam" id="PF04229">
    <property type="entry name" value="GrpB"/>
    <property type="match status" value="1"/>
</dbReference>
<keyword evidence="2" id="KW-1185">Reference proteome</keyword>
<dbReference type="Proteomes" id="UP000288028">
    <property type="component" value="Unassembled WGS sequence"/>
</dbReference>
<dbReference type="Gene3D" id="3.30.460.10">
    <property type="entry name" value="Beta Polymerase, domain 2"/>
    <property type="match status" value="1"/>
</dbReference>
<dbReference type="InterPro" id="IPR007344">
    <property type="entry name" value="GrpB/CoaE"/>
</dbReference>
<dbReference type="InterPro" id="IPR043519">
    <property type="entry name" value="NT_sf"/>
</dbReference>
<gene>
    <name evidence="1" type="ORF">CBF28_14740</name>
</gene>
<dbReference type="RefSeq" id="WP_126796525.1">
    <property type="nucleotide sequence ID" value="NZ_CP060720.1"/>
</dbReference>
<evidence type="ECO:0008006" key="3">
    <source>
        <dbReference type="Google" id="ProtNLM"/>
    </source>
</evidence>
<dbReference type="EMBL" id="NGKB01000023">
    <property type="protein sequence ID" value="RSU09605.1"/>
    <property type="molecule type" value="Genomic_DNA"/>
</dbReference>
<proteinExistence type="predicted"/>
<dbReference type="GeneID" id="95581592"/>
<protein>
    <recommendedName>
        <fullName evidence="3">GrpB family protein</fullName>
    </recommendedName>
</protein>
<reference evidence="1 2" key="1">
    <citation type="submission" date="2017-05" db="EMBL/GenBank/DDBJ databases">
        <title>Vagococcus spp. assemblies.</title>
        <authorList>
            <person name="Gulvik C.A."/>
        </authorList>
    </citation>
    <scope>NUCLEOTIDE SEQUENCE [LARGE SCALE GENOMIC DNA]</scope>
    <source>
        <strain evidence="1 2">SS1714</strain>
    </source>
</reference>
<organism evidence="1 2">
    <name type="scientific">Vagococcus carniphilus</name>
    <dbReference type="NCBI Taxonomy" id="218144"/>
    <lineage>
        <taxon>Bacteria</taxon>
        <taxon>Bacillati</taxon>
        <taxon>Bacillota</taxon>
        <taxon>Bacilli</taxon>
        <taxon>Lactobacillales</taxon>
        <taxon>Enterococcaceae</taxon>
        <taxon>Vagococcus</taxon>
    </lineage>
</organism>
<comment type="caution">
    <text evidence="1">The sequence shown here is derived from an EMBL/GenBank/DDBJ whole genome shotgun (WGS) entry which is preliminary data.</text>
</comment>